<evidence type="ECO:0000313" key="2">
    <source>
        <dbReference type="EMBL" id="GAS87661.1"/>
    </source>
</evidence>
<proteinExistence type="predicted"/>
<accession>A0A100VX57</accession>
<gene>
    <name evidence="2" type="ORF">RMCB_1757</name>
</gene>
<dbReference type="RefSeq" id="WP_029369368.1">
    <property type="nucleotide sequence ID" value="NZ_BCSX01000019.1"/>
</dbReference>
<feature type="signal peptide" evidence="1">
    <location>
        <begin position="1"/>
        <end position="17"/>
    </location>
</feature>
<reference evidence="3" key="2">
    <citation type="submission" date="2016-02" db="EMBL/GenBank/DDBJ databases">
        <title>Draft genome sequence of five rapidly growing Mycobacterium species.</title>
        <authorList>
            <person name="Katahira K."/>
            <person name="Gotou Y."/>
            <person name="Iida K."/>
            <person name="Ogura Y."/>
            <person name="Hayashi T."/>
        </authorList>
    </citation>
    <scope>NUCLEOTIDE SEQUENCE [LARGE SCALE GENOMIC DNA]</scope>
    <source>
        <strain evidence="3">JCM15654</strain>
    </source>
</reference>
<name>A0A100VX57_9MYCO</name>
<dbReference type="EMBL" id="BCSX01000019">
    <property type="protein sequence ID" value="GAS87661.1"/>
    <property type="molecule type" value="Genomic_DNA"/>
</dbReference>
<keyword evidence="1" id="KW-0732">Signal</keyword>
<dbReference type="Proteomes" id="UP000069620">
    <property type="component" value="Unassembled WGS sequence"/>
</dbReference>
<dbReference type="AlphaFoldDB" id="A0A100VX57"/>
<keyword evidence="3" id="KW-1185">Reference proteome</keyword>
<reference evidence="3" key="1">
    <citation type="journal article" date="2016" name="Genome Announc.">
        <title>Draft Genome Sequences of Five Rapidly Growing Mycobacterium Species, M. thermoresistibile, M. fortuitum subsp. acetamidolyticum, M. canariasense, M. brisbanense, and M. novocastrense.</title>
        <authorList>
            <person name="Katahira K."/>
            <person name="Ogura Y."/>
            <person name="Gotoh Y."/>
            <person name="Hayashi T."/>
        </authorList>
    </citation>
    <scope>NUCLEOTIDE SEQUENCE [LARGE SCALE GENOMIC DNA]</scope>
    <source>
        <strain evidence="3">JCM15654</strain>
    </source>
</reference>
<protein>
    <submittedName>
        <fullName evidence="2">Uncharacterized protein</fullName>
    </submittedName>
</protein>
<feature type="chain" id="PRO_5039560998" evidence="1">
    <location>
        <begin position="18"/>
        <end position="82"/>
    </location>
</feature>
<dbReference type="OrthoDB" id="4480650at2"/>
<evidence type="ECO:0000313" key="3">
    <source>
        <dbReference type="Proteomes" id="UP000069620"/>
    </source>
</evidence>
<sequence>MTYALALLIMASPFLVAAALSWAAHRSGILRIHLDQFRTYAPLAGWLADYDANRAEHDLDAVRTRFEQNPAWPTAGALGERR</sequence>
<evidence type="ECO:0000256" key="1">
    <source>
        <dbReference type="SAM" id="SignalP"/>
    </source>
</evidence>
<organism evidence="2 3">
    <name type="scientific">Mycolicibacterium brisbanense</name>
    <dbReference type="NCBI Taxonomy" id="146020"/>
    <lineage>
        <taxon>Bacteria</taxon>
        <taxon>Bacillati</taxon>
        <taxon>Actinomycetota</taxon>
        <taxon>Actinomycetes</taxon>
        <taxon>Mycobacteriales</taxon>
        <taxon>Mycobacteriaceae</taxon>
        <taxon>Mycolicibacterium</taxon>
    </lineage>
</organism>
<comment type="caution">
    <text evidence="2">The sequence shown here is derived from an EMBL/GenBank/DDBJ whole genome shotgun (WGS) entry which is preliminary data.</text>
</comment>